<dbReference type="InterPro" id="IPR009071">
    <property type="entry name" value="HMG_box_dom"/>
</dbReference>
<dbReference type="Gene3D" id="1.10.30.10">
    <property type="entry name" value="High mobility group box domain"/>
    <property type="match status" value="1"/>
</dbReference>
<proteinExistence type="predicted"/>
<organism evidence="3 4">
    <name type="scientific">Ambispora gerdemannii</name>
    <dbReference type="NCBI Taxonomy" id="144530"/>
    <lineage>
        <taxon>Eukaryota</taxon>
        <taxon>Fungi</taxon>
        <taxon>Fungi incertae sedis</taxon>
        <taxon>Mucoromycota</taxon>
        <taxon>Glomeromycotina</taxon>
        <taxon>Glomeromycetes</taxon>
        <taxon>Archaeosporales</taxon>
        <taxon>Ambisporaceae</taxon>
        <taxon>Ambispora</taxon>
    </lineage>
</organism>
<dbReference type="Proteomes" id="UP000789831">
    <property type="component" value="Unassembled WGS sequence"/>
</dbReference>
<dbReference type="PROSITE" id="PS50118">
    <property type="entry name" value="HMG_BOX_2"/>
    <property type="match status" value="1"/>
</dbReference>
<keyword evidence="1" id="KW-0539">Nucleus</keyword>
<comment type="caution">
    <text evidence="3">The sequence shown here is derived from an EMBL/GenBank/DDBJ whole genome shotgun (WGS) entry which is preliminary data.</text>
</comment>
<dbReference type="AlphaFoldDB" id="A0A9N8ZHV7"/>
<protein>
    <submittedName>
        <fullName evidence="3">5450_t:CDS:1</fullName>
    </submittedName>
</protein>
<dbReference type="EMBL" id="CAJVPL010000431">
    <property type="protein sequence ID" value="CAG8496223.1"/>
    <property type="molecule type" value="Genomic_DNA"/>
</dbReference>
<feature type="domain" description="HMG box" evidence="2">
    <location>
        <begin position="58"/>
        <end position="129"/>
    </location>
</feature>
<evidence type="ECO:0000259" key="2">
    <source>
        <dbReference type="PROSITE" id="PS50118"/>
    </source>
</evidence>
<sequence>MDEKRLDEIMEGYWYHNELIRLNILNSTPLMTTKDLSRKIDDSWTGLSKTENELILPPRLPLDPFVLFVSNRIVSDIRLQTTPLSIDKDEVIPEFLCEWKQMTAEERAPFLQMADLDRKNYDKEIESYLNYIRTIQYSMTTITTNNNTFDNPCSQRVMESSSSSCCNIGNRGAFSPIPSPIAEEYQEDLNSLIITDDPVDSPERIFVKQEQDYVYGLTNNSVNNKKEPDYEYGLTKLLNTTPSKFKCDYATW</sequence>
<keyword evidence="4" id="KW-1185">Reference proteome</keyword>
<feature type="DNA-binding region" description="HMG box" evidence="1">
    <location>
        <begin position="58"/>
        <end position="129"/>
    </location>
</feature>
<dbReference type="Pfam" id="PF09011">
    <property type="entry name" value="HMG_box_2"/>
    <property type="match status" value="1"/>
</dbReference>
<dbReference type="SUPFAM" id="SSF47095">
    <property type="entry name" value="HMG-box"/>
    <property type="match status" value="1"/>
</dbReference>
<keyword evidence="1" id="KW-0238">DNA-binding</keyword>
<dbReference type="InterPro" id="IPR036910">
    <property type="entry name" value="HMG_box_dom_sf"/>
</dbReference>
<dbReference type="OrthoDB" id="1919336at2759"/>
<evidence type="ECO:0000313" key="3">
    <source>
        <dbReference type="EMBL" id="CAG8496223.1"/>
    </source>
</evidence>
<name>A0A9N8ZHV7_9GLOM</name>
<evidence type="ECO:0000256" key="1">
    <source>
        <dbReference type="PROSITE-ProRule" id="PRU00267"/>
    </source>
</evidence>
<gene>
    <name evidence="3" type="ORF">AGERDE_LOCUS4011</name>
</gene>
<evidence type="ECO:0000313" key="4">
    <source>
        <dbReference type="Proteomes" id="UP000789831"/>
    </source>
</evidence>
<accession>A0A9N8ZHV7</accession>
<dbReference type="GO" id="GO:0003677">
    <property type="term" value="F:DNA binding"/>
    <property type="evidence" value="ECO:0007669"/>
    <property type="project" value="UniProtKB-UniRule"/>
</dbReference>
<reference evidence="3" key="1">
    <citation type="submission" date="2021-06" db="EMBL/GenBank/DDBJ databases">
        <authorList>
            <person name="Kallberg Y."/>
            <person name="Tangrot J."/>
            <person name="Rosling A."/>
        </authorList>
    </citation>
    <scope>NUCLEOTIDE SEQUENCE</scope>
    <source>
        <strain evidence="3">MT106</strain>
    </source>
</reference>
<dbReference type="GO" id="GO:0005634">
    <property type="term" value="C:nucleus"/>
    <property type="evidence" value="ECO:0007669"/>
    <property type="project" value="UniProtKB-UniRule"/>
</dbReference>